<proteinExistence type="predicted"/>
<sequence>MKQSERARERERIE</sequence>
<dbReference type="EMBL" id="GBXM01062647">
    <property type="protein sequence ID" value="JAH45930.1"/>
    <property type="molecule type" value="Transcribed_RNA"/>
</dbReference>
<reference evidence="1" key="2">
    <citation type="journal article" date="2015" name="Fish Shellfish Immunol.">
        <title>Early steps in the European eel (Anguilla anguilla)-Vibrio vulnificus interaction in the gills: Role of the RtxA13 toxin.</title>
        <authorList>
            <person name="Callol A."/>
            <person name="Pajuelo D."/>
            <person name="Ebbesson L."/>
            <person name="Teles M."/>
            <person name="MacKenzie S."/>
            <person name="Amaro C."/>
        </authorList>
    </citation>
    <scope>NUCLEOTIDE SEQUENCE</scope>
</reference>
<protein>
    <submittedName>
        <fullName evidence="1">Uncharacterized protein</fullName>
    </submittedName>
</protein>
<evidence type="ECO:0000313" key="1">
    <source>
        <dbReference type="EMBL" id="JAH45930.1"/>
    </source>
</evidence>
<accession>A0A0E9SZ51</accession>
<organism evidence="1">
    <name type="scientific">Anguilla anguilla</name>
    <name type="common">European freshwater eel</name>
    <name type="synonym">Muraena anguilla</name>
    <dbReference type="NCBI Taxonomy" id="7936"/>
    <lineage>
        <taxon>Eukaryota</taxon>
        <taxon>Metazoa</taxon>
        <taxon>Chordata</taxon>
        <taxon>Craniata</taxon>
        <taxon>Vertebrata</taxon>
        <taxon>Euteleostomi</taxon>
        <taxon>Actinopterygii</taxon>
        <taxon>Neopterygii</taxon>
        <taxon>Teleostei</taxon>
        <taxon>Anguilliformes</taxon>
        <taxon>Anguillidae</taxon>
        <taxon>Anguilla</taxon>
    </lineage>
</organism>
<reference evidence="1" key="1">
    <citation type="submission" date="2014-11" db="EMBL/GenBank/DDBJ databases">
        <authorList>
            <person name="Amaro Gonzalez C."/>
        </authorList>
    </citation>
    <scope>NUCLEOTIDE SEQUENCE</scope>
</reference>
<name>A0A0E9SZ51_ANGAN</name>